<dbReference type="WBParaSite" id="ECPE_0000246501-mRNA-1">
    <property type="protein sequence ID" value="ECPE_0000246501-mRNA-1"/>
    <property type="gene ID" value="ECPE_0000246501"/>
</dbReference>
<organism evidence="1">
    <name type="scientific">Echinostoma caproni</name>
    <dbReference type="NCBI Taxonomy" id="27848"/>
    <lineage>
        <taxon>Eukaryota</taxon>
        <taxon>Metazoa</taxon>
        <taxon>Spiralia</taxon>
        <taxon>Lophotrochozoa</taxon>
        <taxon>Platyhelminthes</taxon>
        <taxon>Trematoda</taxon>
        <taxon>Digenea</taxon>
        <taxon>Plagiorchiida</taxon>
        <taxon>Echinostomata</taxon>
        <taxon>Echinostomatoidea</taxon>
        <taxon>Echinostomatidae</taxon>
        <taxon>Echinostoma</taxon>
    </lineage>
</organism>
<dbReference type="GO" id="GO:0019005">
    <property type="term" value="C:SCF ubiquitin ligase complex"/>
    <property type="evidence" value="ECO:0007669"/>
    <property type="project" value="TreeGrafter"/>
</dbReference>
<protein>
    <submittedName>
        <fullName evidence="1">F-box and leucine rich repeat protein 22</fullName>
    </submittedName>
</protein>
<dbReference type="SMART" id="SM00367">
    <property type="entry name" value="LRR_CC"/>
    <property type="match status" value="5"/>
</dbReference>
<dbReference type="InterPro" id="IPR006553">
    <property type="entry name" value="Leu-rich_rpt_Cys-con_subtyp"/>
</dbReference>
<dbReference type="PANTHER" id="PTHR13318:SF152">
    <property type="entry name" value="F-BOX_LRR-REPEAT PROTEIN 4"/>
    <property type="match status" value="1"/>
</dbReference>
<dbReference type="GO" id="GO:0031146">
    <property type="term" value="P:SCF-dependent proteasomal ubiquitin-dependent protein catabolic process"/>
    <property type="evidence" value="ECO:0007669"/>
    <property type="project" value="TreeGrafter"/>
</dbReference>
<evidence type="ECO:0000313" key="1">
    <source>
        <dbReference type="WBParaSite" id="ECPE_0000246501-mRNA-1"/>
    </source>
</evidence>
<accession>A0A183A680</accession>
<sequence length="250" mass="27357">LLSLAGLCQHLKHLNLGSCMDVQDMDTVLDHLTRNNTDLRSVNLWRCVTLSSVGLDYLTRSCPKLEELDLGWCRNMTITPESNCVTRLIQHCHQIRKLFLSGTSLLNADDLLLVGQHLGSSLEQFDIQGSINITVASLVSLLGQCSRLRLLDISFCANIPLHGVVRLRQLFPTCTIISSVRDLGADEVGQPIHQVLVDELLDELENPADQLFGLRALWSRALLGGPELLALPAPHRLAAIAGPSASSSVD</sequence>
<dbReference type="PANTHER" id="PTHR13318">
    <property type="entry name" value="PARTNER OF PAIRED, ISOFORM B-RELATED"/>
    <property type="match status" value="1"/>
</dbReference>
<proteinExistence type="predicted"/>
<dbReference type="SUPFAM" id="SSF52047">
    <property type="entry name" value="RNI-like"/>
    <property type="match status" value="1"/>
</dbReference>
<name>A0A183A680_9TREM</name>
<dbReference type="InterPro" id="IPR032675">
    <property type="entry name" value="LRR_dom_sf"/>
</dbReference>
<dbReference type="AlphaFoldDB" id="A0A183A680"/>
<reference evidence="1" key="1">
    <citation type="submission" date="2016-06" db="UniProtKB">
        <authorList>
            <consortium name="WormBaseParasite"/>
        </authorList>
    </citation>
    <scope>IDENTIFICATION</scope>
</reference>
<dbReference type="Gene3D" id="3.80.10.10">
    <property type="entry name" value="Ribonuclease Inhibitor"/>
    <property type="match status" value="1"/>
</dbReference>